<dbReference type="InterPro" id="IPR053842">
    <property type="entry name" value="NikA-like"/>
</dbReference>
<comment type="caution">
    <text evidence="1">The sequence shown here is derived from an EMBL/GenBank/DDBJ whole genome shotgun (WGS) entry which is preliminary data.</text>
</comment>
<organism evidence="1 2">
    <name type="scientific">Lachnoanaerobaculum orale</name>
    <dbReference type="NCBI Taxonomy" id="979627"/>
    <lineage>
        <taxon>Bacteria</taxon>
        <taxon>Bacillati</taxon>
        <taxon>Bacillota</taxon>
        <taxon>Clostridia</taxon>
        <taxon>Lachnospirales</taxon>
        <taxon>Lachnospiraceae</taxon>
        <taxon>Lachnoanaerobaculum</taxon>
    </lineage>
</organism>
<protein>
    <submittedName>
        <fullName evidence="1">Plasmid mobilization relaxosome protein MobC</fullName>
    </submittedName>
</protein>
<name>A0A3P3PZ64_9FIRM</name>
<reference evidence="1 2" key="1">
    <citation type="submission" date="2018-11" db="EMBL/GenBank/DDBJ databases">
        <title>Genome sequencing of Lachnoanaerobaculum orale DSM 24553T.</title>
        <authorList>
            <person name="Kook J.-K."/>
            <person name="Park S.-N."/>
            <person name="Lim Y.K."/>
        </authorList>
    </citation>
    <scope>NUCLEOTIDE SEQUENCE [LARGE SCALE GENOMIC DNA]</scope>
    <source>
        <strain evidence="1 2">DSM 24553</strain>
    </source>
</reference>
<gene>
    <name evidence="1" type="ORF">EHW90_12910</name>
</gene>
<dbReference type="AlphaFoldDB" id="A0A3P3PZ64"/>
<evidence type="ECO:0000313" key="2">
    <source>
        <dbReference type="Proteomes" id="UP000276982"/>
    </source>
</evidence>
<proteinExistence type="predicted"/>
<keyword evidence="2" id="KW-1185">Reference proteome</keyword>
<dbReference type="EMBL" id="RRCM01000005">
    <property type="protein sequence ID" value="RRJ13483.1"/>
    <property type="molecule type" value="Genomic_DNA"/>
</dbReference>
<accession>A0A3P3PZ64</accession>
<dbReference type="RefSeq" id="WP_124953079.1">
    <property type="nucleotide sequence ID" value="NZ_RRCM01000005.1"/>
</dbReference>
<dbReference type="Pfam" id="PF21983">
    <property type="entry name" value="NikA-like"/>
    <property type="match status" value="1"/>
</dbReference>
<dbReference type="Proteomes" id="UP000276982">
    <property type="component" value="Unassembled WGS sequence"/>
</dbReference>
<sequence>MANRTRNNGIYLMLSDDELKILNKKYELSGCKTLRQFIMKCILGKDIFVLDMTVFRELSASIGRITGSINQIAKRVNSTAVIYKDDILDIQELLKKQGKDIYSLRKKLYDLGNLETINTEEI</sequence>
<evidence type="ECO:0000313" key="1">
    <source>
        <dbReference type="EMBL" id="RRJ13483.1"/>
    </source>
</evidence>